<dbReference type="RefSeq" id="WP_102757242.1">
    <property type="nucleotide sequence ID" value="NZ_CP025791.1"/>
</dbReference>
<dbReference type="InterPro" id="IPR037175">
    <property type="entry name" value="KFase_sf"/>
</dbReference>
<evidence type="ECO:0000313" key="2">
    <source>
        <dbReference type="Proteomes" id="UP000235826"/>
    </source>
</evidence>
<evidence type="ECO:0000313" key="1">
    <source>
        <dbReference type="EMBL" id="AUP80596.1"/>
    </source>
</evidence>
<dbReference type="Proteomes" id="UP000235826">
    <property type="component" value="Chromosome"/>
</dbReference>
<accession>A0A2K9PU55</accession>
<sequence>MNRIVDLTLTFTQDITGFSKETSKTLETDGWNASTLTFYSHCGTHMDAPIHFNVSKQTIDEIPVTDFVGKAWVIDVRHIDSKGLITPKHISQDVRDKFTAGDSLIFWTGWSQYVNTPKYRDELPRISGALALWCVNNNVKMIGVEPPSVADVNNLAEVTKIHDILLRSVVIIEGLTNIDALLTNCVELIALPLKIGKGDGAPARVIAIETNS</sequence>
<dbReference type="OrthoDB" id="9796085at2"/>
<protein>
    <submittedName>
        <fullName evidence="1">Cyclase</fullName>
    </submittedName>
</protein>
<dbReference type="InterPro" id="IPR007325">
    <property type="entry name" value="KFase/CYL"/>
</dbReference>
<dbReference type="PANTHER" id="PTHR31118">
    <property type="entry name" value="CYCLASE-LIKE PROTEIN 2"/>
    <property type="match status" value="1"/>
</dbReference>
<dbReference type="EMBL" id="CP025791">
    <property type="protein sequence ID" value="AUP80596.1"/>
    <property type="molecule type" value="Genomic_DNA"/>
</dbReference>
<dbReference type="AlphaFoldDB" id="A0A2K9PU55"/>
<proteinExistence type="predicted"/>
<dbReference type="GO" id="GO:0019441">
    <property type="term" value="P:L-tryptophan catabolic process to kynurenine"/>
    <property type="evidence" value="ECO:0007669"/>
    <property type="project" value="InterPro"/>
</dbReference>
<dbReference type="Pfam" id="PF04199">
    <property type="entry name" value="Cyclase"/>
    <property type="match status" value="1"/>
</dbReference>
<dbReference type="Gene3D" id="3.50.30.50">
    <property type="entry name" value="Putative cyclase"/>
    <property type="match status" value="1"/>
</dbReference>
<keyword evidence="2" id="KW-1185">Reference proteome</keyword>
<reference evidence="1 2" key="1">
    <citation type="submission" date="2018-01" db="EMBL/GenBank/DDBJ databases">
        <title>Complete genome sequence of Flavivirga eckloniae ECD14 isolated from seaweed Ecklonia cava.</title>
        <authorList>
            <person name="Lee J.H."/>
            <person name="Baik K.S."/>
            <person name="Seong C.N."/>
        </authorList>
    </citation>
    <scope>NUCLEOTIDE SEQUENCE [LARGE SCALE GENOMIC DNA]</scope>
    <source>
        <strain evidence="1 2">ECD14</strain>
    </source>
</reference>
<gene>
    <name evidence="1" type="ORF">C1H87_18510</name>
</gene>
<dbReference type="KEGG" id="fek:C1H87_18510"/>
<dbReference type="SUPFAM" id="SSF102198">
    <property type="entry name" value="Putative cyclase"/>
    <property type="match status" value="1"/>
</dbReference>
<organism evidence="1 2">
    <name type="scientific">Flavivirga eckloniae</name>
    <dbReference type="NCBI Taxonomy" id="1803846"/>
    <lineage>
        <taxon>Bacteria</taxon>
        <taxon>Pseudomonadati</taxon>
        <taxon>Bacteroidota</taxon>
        <taxon>Flavobacteriia</taxon>
        <taxon>Flavobacteriales</taxon>
        <taxon>Flavobacteriaceae</taxon>
        <taxon>Flavivirga</taxon>
    </lineage>
</organism>
<dbReference type="PANTHER" id="PTHR31118:SF32">
    <property type="entry name" value="KYNURENINE FORMAMIDASE"/>
    <property type="match status" value="1"/>
</dbReference>
<dbReference type="GO" id="GO:0004061">
    <property type="term" value="F:arylformamidase activity"/>
    <property type="evidence" value="ECO:0007669"/>
    <property type="project" value="InterPro"/>
</dbReference>
<name>A0A2K9PU55_9FLAO</name>